<evidence type="ECO:0000313" key="3">
    <source>
        <dbReference type="Proteomes" id="UP000070463"/>
    </source>
</evidence>
<dbReference type="Proteomes" id="UP000070463">
    <property type="component" value="Unassembled WGS sequence"/>
</dbReference>
<sequence length="73" mass="8207">MPARIEGGRKTFRGADRGDLDENTDANPLRGPGRRLTPTGFEVIRKTTTPQAGTRQSRGVIFHFQMFSFKEVK</sequence>
<comment type="caution">
    <text evidence="2">The sequence shown here is derived from an EMBL/GenBank/DDBJ whole genome shotgun (WGS) entry which is preliminary data.</text>
</comment>
<feature type="compositionally biased region" description="Basic and acidic residues" evidence="1">
    <location>
        <begin position="1"/>
        <end position="20"/>
    </location>
</feature>
<proteinExistence type="predicted"/>
<evidence type="ECO:0000313" key="2">
    <source>
        <dbReference type="EMBL" id="KXA94304.1"/>
    </source>
</evidence>
<feature type="region of interest" description="Disordered" evidence="1">
    <location>
        <begin position="1"/>
        <end position="40"/>
    </location>
</feature>
<gene>
    <name evidence="2" type="ORF">AKJ37_07725</name>
</gene>
<evidence type="ECO:0000256" key="1">
    <source>
        <dbReference type="SAM" id="MobiDB-lite"/>
    </source>
</evidence>
<name>A0A133UJC8_9EURY</name>
<dbReference type="EMBL" id="LHXR01000194">
    <property type="protein sequence ID" value="KXA94304.1"/>
    <property type="molecule type" value="Genomic_DNA"/>
</dbReference>
<protein>
    <submittedName>
        <fullName evidence="2">Uncharacterized protein</fullName>
    </submittedName>
</protein>
<keyword evidence="3" id="KW-1185">Reference proteome</keyword>
<accession>A0A133UJC8</accession>
<dbReference type="AlphaFoldDB" id="A0A133UJC8"/>
<organism evidence="2 3">
    <name type="scientific">candidate division MSBL1 archaeon SCGC-AAA259I09</name>
    <dbReference type="NCBI Taxonomy" id="1698267"/>
    <lineage>
        <taxon>Archaea</taxon>
        <taxon>Methanobacteriati</taxon>
        <taxon>Methanobacteriota</taxon>
        <taxon>candidate division MSBL1</taxon>
    </lineage>
</organism>
<reference evidence="2 3" key="1">
    <citation type="journal article" date="2016" name="Sci. Rep.">
        <title>Metabolic traits of an uncultured archaeal lineage -MSBL1- from brine pools of the Red Sea.</title>
        <authorList>
            <person name="Mwirichia R."/>
            <person name="Alam I."/>
            <person name="Rashid M."/>
            <person name="Vinu M."/>
            <person name="Ba-Alawi W."/>
            <person name="Anthony Kamau A."/>
            <person name="Kamanda Ngugi D."/>
            <person name="Goker M."/>
            <person name="Klenk H.P."/>
            <person name="Bajic V."/>
            <person name="Stingl U."/>
        </authorList>
    </citation>
    <scope>NUCLEOTIDE SEQUENCE [LARGE SCALE GENOMIC DNA]</scope>
    <source>
        <strain evidence="2">SCGC-AAA259I09</strain>
    </source>
</reference>